<dbReference type="KEGG" id="pmet:G4Y79_02195"/>
<evidence type="ECO:0000313" key="2">
    <source>
        <dbReference type="EMBL" id="QPC83208.1"/>
    </source>
</evidence>
<organism evidence="2 3">
    <name type="scientific">Phototrophicus methaneseepsis</name>
    <dbReference type="NCBI Taxonomy" id="2710758"/>
    <lineage>
        <taxon>Bacteria</taxon>
        <taxon>Bacillati</taxon>
        <taxon>Chloroflexota</taxon>
        <taxon>Candidatus Thermofontia</taxon>
        <taxon>Phototrophicales</taxon>
        <taxon>Phototrophicaceae</taxon>
        <taxon>Phototrophicus</taxon>
    </lineage>
</organism>
<evidence type="ECO:0000256" key="1">
    <source>
        <dbReference type="SAM" id="Phobius"/>
    </source>
</evidence>
<name>A0A7S8EA42_9CHLR</name>
<dbReference type="RefSeq" id="WP_195171275.1">
    <property type="nucleotide sequence ID" value="NZ_CP062983.1"/>
</dbReference>
<dbReference type="Proteomes" id="UP000594468">
    <property type="component" value="Chromosome"/>
</dbReference>
<protein>
    <submittedName>
        <fullName evidence="2">Uncharacterized protein</fullName>
    </submittedName>
</protein>
<gene>
    <name evidence="2" type="ORF">G4Y79_02195</name>
</gene>
<keyword evidence="1" id="KW-0472">Membrane</keyword>
<reference evidence="2 3" key="1">
    <citation type="submission" date="2020-02" db="EMBL/GenBank/DDBJ databases">
        <authorList>
            <person name="Zheng R.K."/>
            <person name="Sun C.M."/>
        </authorList>
    </citation>
    <scope>NUCLEOTIDE SEQUENCE [LARGE SCALE GENOMIC DNA]</scope>
    <source>
        <strain evidence="3">rifampicinis</strain>
    </source>
</reference>
<dbReference type="AlphaFoldDB" id="A0A7S8EA42"/>
<keyword evidence="1" id="KW-1133">Transmembrane helix</keyword>
<keyword evidence="1" id="KW-0812">Transmembrane</keyword>
<sequence>MSESYTPHITPPRDSKYSRARHVVSWWGLFIGLVIGLSGGLFYAWNIAPLEEFDTTPRQLNPESKTDYVVAIMLSHAYNSDLGQTINRLSELNLGLDPIGSVATAACDLARSGYVDSSAGVRAIRYMQTFYELQGRQSCADSLLPEVEVVLEATISVPTATPTLPPPPTKTPTLRPDAESTQAAFVVVPTSVPERAYEGGIGGTYCDSELSGLIEVRVVDFNGQGIGGEMIRVRWDGGEDRFVTGLKPERDVEYADFKMEAGRSYIVDMPGLSDPISSAINANPCTTASGEQAVTSYYVTFRRVG</sequence>
<proteinExistence type="predicted"/>
<accession>A0A7S8EA42</accession>
<feature type="transmembrane region" description="Helical" evidence="1">
    <location>
        <begin position="23"/>
        <end position="45"/>
    </location>
</feature>
<evidence type="ECO:0000313" key="3">
    <source>
        <dbReference type="Proteomes" id="UP000594468"/>
    </source>
</evidence>
<keyword evidence="3" id="KW-1185">Reference proteome</keyword>
<dbReference type="EMBL" id="CP062983">
    <property type="protein sequence ID" value="QPC83208.1"/>
    <property type="molecule type" value="Genomic_DNA"/>
</dbReference>